<organism evidence="3 4">
    <name type="scientific">Paractinoplanes rhizophilus</name>
    <dbReference type="NCBI Taxonomy" id="1416877"/>
    <lineage>
        <taxon>Bacteria</taxon>
        <taxon>Bacillati</taxon>
        <taxon>Actinomycetota</taxon>
        <taxon>Actinomycetes</taxon>
        <taxon>Micromonosporales</taxon>
        <taxon>Micromonosporaceae</taxon>
        <taxon>Paractinoplanes</taxon>
    </lineage>
</organism>
<accession>A0ABW2I372</accession>
<dbReference type="PANTHER" id="PTHR43569">
    <property type="entry name" value="AMIDOHYDROLASE"/>
    <property type="match status" value="1"/>
</dbReference>
<keyword evidence="4" id="KW-1185">Reference proteome</keyword>
<gene>
    <name evidence="3" type="ORF">ACFQS1_35575</name>
</gene>
<feature type="domain" description="Amidohydrolase-related" evidence="2">
    <location>
        <begin position="6"/>
        <end position="273"/>
    </location>
</feature>
<evidence type="ECO:0000313" key="4">
    <source>
        <dbReference type="Proteomes" id="UP001596548"/>
    </source>
</evidence>
<dbReference type="InterPro" id="IPR032466">
    <property type="entry name" value="Metal_Hydrolase"/>
</dbReference>
<comment type="similarity">
    <text evidence="1">Belongs to the metallo-dependent hydrolases superfamily.</text>
</comment>
<reference evidence="4" key="1">
    <citation type="journal article" date="2019" name="Int. J. Syst. Evol. Microbiol.">
        <title>The Global Catalogue of Microorganisms (GCM) 10K type strain sequencing project: providing services to taxonomists for standard genome sequencing and annotation.</title>
        <authorList>
            <consortium name="The Broad Institute Genomics Platform"/>
            <consortium name="The Broad Institute Genome Sequencing Center for Infectious Disease"/>
            <person name="Wu L."/>
            <person name="Ma J."/>
        </authorList>
    </citation>
    <scope>NUCLEOTIDE SEQUENCE [LARGE SCALE GENOMIC DNA]</scope>
    <source>
        <strain evidence="4">XZYJT-10</strain>
    </source>
</reference>
<dbReference type="Pfam" id="PF04909">
    <property type="entry name" value="Amidohydro_2"/>
    <property type="match status" value="1"/>
</dbReference>
<evidence type="ECO:0000259" key="2">
    <source>
        <dbReference type="Pfam" id="PF04909"/>
    </source>
</evidence>
<dbReference type="PANTHER" id="PTHR43569:SF2">
    <property type="entry name" value="AMIDOHYDROLASE-RELATED DOMAIN-CONTAINING PROTEIN"/>
    <property type="match status" value="1"/>
</dbReference>
<dbReference type="InterPro" id="IPR052350">
    <property type="entry name" value="Metallo-dep_Lactonases"/>
</dbReference>
<sequence length="275" mass="29401">MTATLDSHVHLWDRSADPQPWIDPATMPALDRDFGPGDLERMLDATGMDAAVVVQSSNSAGETRRLLAHPAPRIAGVVGWIDLTADPARQLDELEAGASRPLVSVRHLVHLDPDPGWLARTAVQAGIGHLGSRGLAFDLVLRWWQLPLATSLAGARADVRFVVDHLGGIADADDTEAWAGNLRDLSRLPNTWAKLSGLAGLAHRDPDGLRRAVDVALETFGPYRLMYGSDWPLAELGVGAAAWRATAGTLIAELSPAERTAILSATASVAYRLGR</sequence>
<evidence type="ECO:0000256" key="1">
    <source>
        <dbReference type="ARBA" id="ARBA00038310"/>
    </source>
</evidence>
<dbReference type="EMBL" id="JBHTBJ010000048">
    <property type="protein sequence ID" value="MFC7279313.1"/>
    <property type="molecule type" value="Genomic_DNA"/>
</dbReference>
<name>A0ABW2I372_9ACTN</name>
<comment type="caution">
    <text evidence="3">The sequence shown here is derived from an EMBL/GenBank/DDBJ whole genome shotgun (WGS) entry which is preliminary data.</text>
</comment>
<dbReference type="RefSeq" id="WP_378976517.1">
    <property type="nucleotide sequence ID" value="NZ_JBHTBJ010000048.1"/>
</dbReference>
<evidence type="ECO:0000313" key="3">
    <source>
        <dbReference type="EMBL" id="MFC7279313.1"/>
    </source>
</evidence>
<dbReference type="InterPro" id="IPR006680">
    <property type="entry name" value="Amidohydro-rel"/>
</dbReference>
<dbReference type="SUPFAM" id="SSF51556">
    <property type="entry name" value="Metallo-dependent hydrolases"/>
    <property type="match status" value="1"/>
</dbReference>
<dbReference type="Proteomes" id="UP001596548">
    <property type="component" value="Unassembled WGS sequence"/>
</dbReference>
<protein>
    <submittedName>
        <fullName evidence="3">Amidohydrolase family protein</fullName>
    </submittedName>
</protein>
<proteinExistence type="inferred from homology"/>
<dbReference type="Gene3D" id="3.20.20.140">
    <property type="entry name" value="Metal-dependent hydrolases"/>
    <property type="match status" value="1"/>
</dbReference>